<dbReference type="EMBL" id="RBRL01000425">
    <property type="protein sequence ID" value="RMQ82558.1"/>
    <property type="molecule type" value="Genomic_DNA"/>
</dbReference>
<dbReference type="InterPro" id="IPR036736">
    <property type="entry name" value="ACP-like_sf"/>
</dbReference>
<protein>
    <recommendedName>
        <fullName evidence="3">Acyl carrier protein</fullName>
    </recommendedName>
</protein>
<evidence type="ECO:0008006" key="3">
    <source>
        <dbReference type="Google" id="ProtNLM"/>
    </source>
</evidence>
<dbReference type="Proteomes" id="UP000277179">
    <property type="component" value="Unassembled WGS sequence"/>
</dbReference>
<proteinExistence type="predicted"/>
<comment type="caution">
    <text evidence="1">The sequence shown here is derived from an EMBL/GenBank/DDBJ whole genome shotgun (WGS) entry which is preliminary data.</text>
</comment>
<name>A0A3M4PWL5_9PSED</name>
<sequence>MVSLSLNGDFHPAIKIRLIIGNEKFELMSAEISEKVIQLFVDIIGFIDRSQVTEQTDFIHDFKIIDDDLTCFVMQIKWQFNLQATQEDWDHITTIKQIVDLIVQRSSLR</sequence>
<gene>
    <name evidence="1" type="ORF">ALP97_03037</name>
</gene>
<evidence type="ECO:0000313" key="2">
    <source>
        <dbReference type="Proteomes" id="UP000277179"/>
    </source>
</evidence>
<dbReference type="Gene3D" id="1.10.1200.10">
    <property type="entry name" value="ACP-like"/>
    <property type="match status" value="1"/>
</dbReference>
<dbReference type="AlphaFoldDB" id="A0A3M4PWL5"/>
<evidence type="ECO:0000313" key="1">
    <source>
        <dbReference type="EMBL" id="RMQ82558.1"/>
    </source>
</evidence>
<dbReference type="SUPFAM" id="SSF47336">
    <property type="entry name" value="ACP-like"/>
    <property type="match status" value="1"/>
</dbReference>
<organism evidence="1 2">
    <name type="scientific">Pseudomonas salomonii</name>
    <dbReference type="NCBI Taxonomy" id="191391"/>
    <lineage>
        <taxon>Bacteria</taxon>
        <taxon>Pseudomonadati</taxon>
        <taxon>Pseudomonadota</taxon>
        <taxon>Gammaproteobacteria</taxon>
        <taxon>Pseudomonadales</taxon>
        <taxon>Pseudomonadaceae</taxon>
        <taxon>Pseudomonas</taxon>
    </lineage>
</organism>
<reference evidence="1 2" key="1">
    <citation type="submission" date="2018-08" db="EMBL/GenBank/DDBJ databases">
        <title>Recombination of ecologically and evolutionarily significant loci maintains genetic cohesion in the Pseudomonas syringae species complex.</title>
        <authorList>
            <person name="Dillon M."/>
            <person name="Thakur S."/>
            <person name="Almeida R.N.D."/>
            <person name="Weir B.S."/>
            <person name="Guttman D.S."/>
        </authorList>
    </citation>
    <scope>NUCLEOTIDE SEQUENCE [LARGE SCALE GENOMIC DNA]</scope>
    <source>
        <strain evidence="1 2">ICMP 11288</strain>
    </source>
</reference>
<accession>A0A3M4PWL5</accession>